<feature type="transmembrane region" description="Helical" evidence="8">
    <location>
        <begin position="291"/>
        <end position="310"/>
    </location>
</feature>
<proteinExistence type="inferred from homology"/>
<evidence type="ECO:0000256" key="1">
    <source>
        <dbReference type="ARBA" id="ARBA00004651"/>
    </source>
</evidence>
<evidence type="ECO:0000256" key="7">
    <source>
        <dbReference type="ARBA" id="ARBA00023136"/>
    </source>
</evidence>
<comment type="caution">
    <text evidence="9">The sequence shown here is derived from an EMBL/GenBank/DDBJ whole genome shotgun (WGS) entry which is preliminary data.</text>
</comment>
<evidence type="ECO:0000256" key="4">
    <source>
        <dbReference type="ARBA" id="ARBA00022475"/>
    </source>
</evidence>
<comment type="subcellular location">
    <subcellularLocation>
        <location evidence="1">Cell membrane</location>
        <topology evidence="1">Multi-pass membrane protein</topology>
    </subcellularLocation>
</comment>
<feature type="transmembrane region" description="Helical" evidence="8">
    <location>
        <begin position="180"/>
        <end position="205"/>
    </location>
</feature>
<feature type="transmembrane region" description="Helical" evidence="8">
    <location>
        <begin position="105"/>
        <end position="122"/>
    </location>
</feature>
<keyword evidence="4" id="KW-1003">Cell membrane</keyword>
<organism evidence="9">
    <name type="scientific">Archaeoglobus fulgidus</name>
    <dbReference type="NCBI Taxonomy" id="2234"/>
    <lineage>
        <taxon>Archaea</taxon>
        <taxon>Methanobacteriati</taxon>
        <taxon>Methanobacteriota</taxon>
        <taxon>Archaeoglobi</taxon>
        <taxon>Archaeoglobales</taxon>
        <taxon>Archaeoglobaceae</taxon>
        <taxon>Archaeoglobus</taxon>
    </lineage>
</organism>
<feature type="transmembrane region" description="Helical" evidence="8">
    <location>
        <begin position="225"/>
        <end position="250"/>
    </location>
</feature>
<protein>
    <submittedName>
        <fullName evidence="9">Iron ABC transporter permease</fullName>
    </submittedName>
</protein>
<reference evidence="9" key="1">
    <citation type="journal article" date="2020" name="mSystems">
        <title>Genome- and Community-Level Interaction Insights into Carbon Utilization and Element Cycling Functions of Hydrothermarchaeota in Hydrothermal Sediment.</title>
        <authorList>
            <person name="Zhou Z."/>
            <person name="Liu Y."/>
            <person name="Xu W."/>
            <person name="Pan J."/>
            <person name="Luo Z.H."/>
            <person name="Li M."/>
        </authorList>
    </citation>
    <scope>NUCLEOTIDE SEQUENCE [LARGE SCALE GENOMIC DNA]</scope>
    <source>
        <strain evidence="9">SpSt-587</strain>
    </source>
</reference>
<dbReference type="PANTHER" id="PTHR30472">
    <property type="entry name" value="FERRIC ENTEROBACTIN TRANSPORT SYSTEM PERMEASE PROTEIN"/>
    <property type="match status" value="1"/>
</dbReference>
<evidence type="ECO:0000313" key="9">
    <source>
        <dbReference type="EMBL" id="HGT82471.1"/>
    </source>
</evidence>
<evidence type="ECO:0000256" key="6">
    <source>
        <dbReference type="ARBA" id="ARBA00022989"/>
    </source>
</evidence>
<dbReference type="FunFam" id="1.10.3470.10:FF:000001">
    <property type="entry name" value="Vitamin B12 ABC transporter permease BtuC"/>
    <property type="match status" value="1"/>
</dbReference>
<dbReference type="InterPro" id="IPR000522">
    <property type="entry name" value="ABC_transptr_permease_BtuC"/>
</dbReference>
<sequence>MLLALNFVAVIVSLTVGSAGYGVESLIAVLAGKASEVEKLVILDYRLPRLLVAMLVGASLAVSGTALQAIFRNPLAEPYILGVASGASLGAIVAVIFGLGILSRFVIAFFTSIAVIQLVLIIGSSKRFRDQSYAILLTGIAIASFLSGFNSLLIYLHSQSLHQVMFWLMGSFSNPIWEEIYFVIPIFVLCTSFLLLTSWNLNALLLGDEHARAVGLNVDRYRTQLIIASSLLTSSAVAMSGVIGFVGIIVPHTIRILLGEEHSRLLPATILFSTSFMPLVDVFARLWSGEIPIGAVTAMLGGPFFIYLLWRRL</sequence>
<feature type="transmembrane region" description="Helical" evidence="8">
    <location>
        <begin position="134"/>
        <end position="156"/>
    </location>
</feature>
<dbReference type="CDD" id="cd06550">
    <property type="entry name" value="TM_ABC_iron-siderophores_like"/>
    <property type="match status" value="1"/>
</dbReference>
<dbReference type="GO" id="GO:0005886">
    <property type="term" value="C:plasma membrane"/>
    <property type="evidence" value="ECO:0007669"/>
    <property type="project" value="UniProtKB-SubCell"/>
</dbReference>
<comment type="similarity">
    <text evidence="2">Belongs to the binding-protein-dependent transport system permease family. FecCD subfamily.</text>
</comment>
<evidence type="ECO:0000256" key="5">
    <source>
        <dbReference type="ARBA" id="ARBA00022692"/>
    </source>
</evidence>
<keyword evidence="3" id="KW-0813">Transport</keyword>
<feature type="transmembrane region" description="Helical" evidence="8">
    <location>
        <begin position="50"/>
        <end position="71"/>
    </location>
</feature>
<dbReference type="Gene3D" id="1.10.3470.10">
    <property type="entry name" value="ABC transporter involved in vitamin B12 uptake, BtuC"/>
    <property type="match status" value="1"/>
</dbReference>
<gene>
    <name evidence="9" type="ORF">ENT52_01930</name>
</gene>
<name>A0A7J3M0R1_ARCFL</name>
<dbReference type="EMBL" id="DSYZ01000045">
    <property type="protein sequence ID" value="HGT82471.1"/>
    <property type="molecule type" value="Genomic_DNA"/>
</dbReference>
<keyword evidence="6 8" id="KW-1133">Transmembrane helix</keyword>
<dbReference type="SUPFAM" id="SSF81345">
    <property type="entry name" value="ABC transporter involved in vitamin B12 uptake, BtuC"/>
    <property type="match status" value="1"/>
</dbReference>
<dbReference type="GO" id="GO:0022857">
    <property type="term" value="F:transmembrane transporter activity"/>
    <property type="evidence" value="ECO:0007669"/>
    <property type="project" value="InterPro"/>
</dbReference>
<dbReference type="Pfam" id="PF01032">
    <property type="entry name" value="FecCD"/>
    <property type="match status" value="1"/>
</dbReference>
<evidence type="ECO:0000256" key="3">
    <source>
        <dbReference type="ARBA" id="ARBA00022448"/>
    </source>
</evidence>
<evidence type="ECO:0000256" key="2">
    <source>
        <dbReference type="ARBA" id="ARBA00007935"/>
    </source>
</evidence>
<keyword evidence="5 8" id="KW-0812">Transmembrane</keyword>
<feature type="transmembrane region" description="Helical" evidence="8">
    <location>
        <begin position="78"/>
        <end position="99"/>
    </location>
</feature>
<dbReference type="AlphaFoldDB" id="A0A7J3M0R1"/>
<keyword evidence="7 8" id="KW-0472">Membrane</keyword>
<dbReference type="GO" id="GO:0033214">
    <property type="term" value="P:siderophore-iron import into cell"/>
    <property type="evidence" value="ECO:0007669"/>
    <property type="project" value="TreeGrafter"/>
</dbReference>
<dbReference type="PANTHER" id="PTHR30472:SF25">
    <property type="entry name" value="ABC TRANSPORTER PERMEASE PROTEIN MJ0876-RELATED"/>
    <property type="match status" value="1"/>
</dbReference>
<evidence type="ECO:0000256" key="8">
    <source>
        <dbReference type="SAM" id="Phobius"/>
    </source>
</evidence>
<dbReference type="InterPro" id="IPR037294">
    <property type="entry name" value="ABC_BtuC-like"/>
</dbReference>
<accession>A0A7J3M0R1</accession>